<evidence type="ECO:0000259" key="1">
    <source>
        <dbReference type="Pfam" id="PF00899"/>
    </source>
</evidence>
<name>A0A126JHS2_CLOBO</name>
<dbReference type="GO" id="GO:0008641">
    <property type="term" value="F:ubiquitin-like modifier activating enzyme activity"/>
    <property type="evidence" value="ECO:0007669"/>
    <property type="project" value="InterPro"/>
</dbReference>
<dbReference type="EMBL" id="KT897275">
    <property type="protein sequence ID" value="ALT05345.1"/>
    <property type="molecule type" value="Genomic_DNA"/>
</dbReference>
<dbReference type="EMBL" id="SWVK01000028">
    <property type="protein sequence ID" value="NFN36654.1"/>
    <property type="molecule type" value="Genomic_DNA"/>
</dbReference>
<gene>
    <name evidence="3" type="ORF">FDB51_16390</name>
</gene>
<reference evidence="3 4" key="2">
    <citation type="submission" date="2019-04" db="EMBL/GenBank/DDBJ databases">
        <title>Genome sequencing of Clostridium botulinum Groups I-IV and Clostridium butyricum.</title>
        <authorList>
            <person name="Brunt J."/>
            <person name="Van Vliet A.H.M."/>
            <person name="Stringer S.C."/>
            <person name="Carter A.T."/>
            <person name="Peck M.W."/>
        </authorList>
    </citation>
    <scope>NUCLEOTIDE SEQUENCE [LARGE SCALE GENOMIC DNA]</scope>
    <source>
        <strain evidence="3 4">CB-K-33E</strain>
    </source>
</reference>
<geneLocation type="plasmid" evidence="2">
    <name>p12/29</name>
</geneLocation>
<evidence type="ECO:0000313" key="4">
    <source>
        <dbReference type="Proteomes" id="UP000473681"/>
    </source>
</evidence>
<sequence>MYTVIIIGCGATGSNLITLLSQYSISEKKIKNIVLVDGDNVENKNFRNQKFTMKDVNENKARVLSNRYSKLGIDIRYVPEYISDTEKLINLIKSYDNVILVGAVDNNNARQHMHKAFIDERIQSLIYIDTGNGDGDNRLGQTVCGAKYKGKIVKPPVADIYPQILETEKEKEKIEYHCSQIEEHPQNFVVNVISATVTFTMINNIVSLGKVKKSIVKFNADNISVE</sequence>
<dbReference type="Pfam" id="PF00899">
    <property type="entry name" value="ThiF"/>
    <property type="match status" value="1"/>
</dbReference>
<dbReference type="SUPFAM" id="SSF69572">
    <property type="entry name" value="Activating enzymes of the ubiquitin-like proteins"/>
    <property type="match status" value="1"/>
</dbReference>
<proteinExistence type="predicted"/>
<dbReference type="InterPro" id="IPR035985">
    <property type="entry name" value="Ubiquitin-activating_enz"/>
</dbReference>
<evidence type="ECO:0000313" key="2">
    <source>
        <dbReference type="EMBL" id="ALT05345.1"/>
    </source>
</evidence>
<reference evidence="2" key="1">
    <citation type="journal article" date="2016" name="Genome Biol. Evol.">
        <title>Evolution of chromosomal Clostridium botulinum type E neurotoxin gene clusters: evidence provided by their rare plasmid borne counterparts.</title>
        <authorList>
            <person name="Carter A.T."/>
            <person name="Austin J.W."/>
            <person name="Weedmark K.A."/>
            <person name="Peck M.W."/>
        </authorList>
    </citation>
    <scope>NUCLEOTIDE SEQUENCE</scope>
    <source>
        <strain evidence="2">IFR 12/29</strain>
        <plasmid evidence="2">p12/29</plasmid>
    </source>
</reference>
<feature type="domain" description="THIF-type NAD/FAD binding fold" evidence="1">
    <location>
        <begin position="3"/>
        <end position="123"/>
    </location>
</feature>
<dbReference type="AlphaFoldDB" id="A0A126JHS2"/>
<accession>A0A126JHS2</accession>
<evidence type="ECO:0000313" key="3">
    <source>
        <dbReference type="EMBL" id="NFN36654.1"/>
    </source>
</evidence>
<dbReference type="RefSeq" id="WP_017826614.1">
    <property type="nucleotide sequence ID" value="NZ_KT897275.1"/>
</dbReference>
<organism evidence="2">
    <name type="scientific">Clostridium botulinum</name>
    <dbReference type="NCBI Taxonomy" id="1491"/>
    <lineage>
        <taxon>Bacteria</taxon>
        <taxon>Bacillati</taxon>
        <taxon>Bacillota</taxon>
        <taxon>Clostridia</taxon>
        <taxon>Eubacteriales</taxon>
        <taxon>Clostridiaceae</taxon>
        <taxon>Clostridium</taxon>
    </lineage>
</organism>
<protein>
    <submittedName>
        <fullName evidence="3">Thiamine biosynthesis protein ThiF</fullName>
    </submittedName>
    <submittedName>
        <fullName evidence="2">Ubiquitin-activating enzyme E1 family protein</fullName>
    </submittedName>
</protein>
<dbReference type="Gene3D" id="3.40.50.720">
    <property type="entry name" value="NAD(P)-binding Rossmann-like Domain"/>
    <property type="match status" value="1"/>
</dbReference>
<dbReference type="InterPro" id="IPR000594">
    <property type="entry name" value="ThiF_NAD_FAD-bd"/>
</dbReference>
<keyword evidence="2" id="KW-0614">Plasmid</keyword>
<dbReference type="Proteomes" id="UP000473681">
    <property type="component" value="Unassembled WGS sequence"/>
</dbReference>